<sequence>MFCDLDALNRINNSYNQFEHDNNNRDTYYKEVREDMLFRDWDHTVNEYSINSNVLNNTNQVEYEANSIENIEGNIYEELQEGMSFCDWNHAMKEIEKYEKRHGFRMQCYRIEKFKNGNIKRRTIVCEHYGQPKVTKSKDPKKEATSKRVGCTWQINLSCPERENPHKIIYITKLVNEYKNHNFDKALYDFRENLKFTPAMINDVKFFVKKMNCNPQQICKALEEKYFTKVYMP</sequence>
<name>A0ABN7VVM1_GIGMA</name>
<evidence type="ECO:0000313" key="1">
    <source>
        <dbReference type="EMBL" id="CAG8802313.1"/>
    </source>
</evidence>
<evidence type="ECO:0000313" key="2">
    <source>
        <dbReference type="Proteomes" id="UP000789901"/>
    </source>
</evidence>
<accession>A0ABN7VVM1</accession>
<protein>
    <submittedName>
        <fullName evidence="1">39677_t:CDS:1</fullName>
    </submittedName>
</protein>
<keyword evidence="2" id="KW-1185">Reference proteome</keyword>
<dbReference type="EMBL" id="CAJVQB010023616">
    <property type="protein sequence ID" value="CAG8802313.1"/>
    <property type="molecule type" value="Genomic_DNA"/>
</dbReference>
<organism evidence="1 2">
    <name type="scientific">Gigaspora margarita</name>
    <dbReference type="NCBI Taxonomy" id="4874"/>
    <lineage>
        <taxon>Eukaryota</taxon>
        <taxon>Fungi</taxon>
        <taxon>Fungi incertae sedis</taxon>
        <taxon>Mucoromycota</taxon>
        <taxon>Glomeromycotina</taxon>
        <taxon>Glomeromycetes</taxon>
        <taxon>Diversisporales</taxon>
        <taxon>Gigasporaceae</taxon>
        <taxon>Gigaspora</taxon>
    </lineage>
</organism>
<reference evidence="1 2" key="1">
    <citation type="submission" date="2021-06" db="EMBL/GenBank/DDBJ databases">
        <authorList>
            <person name="Kallberg Y."/>
            <person name="Tangrot J."/>
            <person name="Rosling A."/>
        </authorList>
    </citation>
    <scope>NUCLEOTIDE SEQUENCE [LARGE SCALE GENOMIC DNA]</scope>
    <source>
        <strain evidence="1 2">120-4 pot B 10/14</strain>
    </source>
</reference>
<dbReference type="Proteomes" id="UP000789901">
    <property type="component" value="Unassembled WGS sequence"/>
</dbReference>
<gene>
    <name evidence="1" type="ORF">GMARGA_LOCUS23394</name>
</gene>
<comment type="caution">
    <text evidence="1">The sequence shown here is derived from an EMBL/GenBank/DDBJ whole genome shotgun (WGS) entry which is preliminary data.</text>
</comment>
<proteinExistence type="predicted"/>
<feature type="non-terminal residue" evidence="1">
    <location>
        <position position="233"/>
    </location>
</feature>